<sequence>MQIVQYLLCLMILKHINVLPAYSAHMLLMGVLKILEICTNLFLVLL</sequence>
<organismHost>
    <name type="scientific">Chilo suppressalis</name>
    <name type="common">Asiatic rice borer moth</name>
    <dbReference type="NCBI Taxonomy" id="168631"/>
</organismHost>
<protein>
    <submittedName>
        <fullName evidence="2">267R</fullName>
    </submittedName>
</protein>
<keyword evidence="1" id="KW-1133">Transmembrane helix</keyword>
<organismHost>
    <name type="scientific">Spodoptera frugiperda</name>
    <name type="common">Fall armyworm</name>
    <dbReference type="NCBI Taxonomy" id="7108"/>
</organismHost>
<reference evidence="2 3" key="5">
    <citation type="journal article" date="1992" name="Virus Genes">
        <title>Identification and mapping of origins of DNA replication within the DNA sequences of the genome of insect iridescent virus type 6.</title>
        <authorList>
            <person name="Handermann M."/>
            <person name="Schnitzler P."/>
            <person name="Rosen-Wolff A."/>
            <person name="Raab K."/>
            <person name="Sonntag K.C."/>
            <person name="Darai G."/>
        </authorList>
    </citation>
    <scope>NUCLEOTIDE SEQUENCE [LARGE SCALE GENOMIC DNA]</scope>
</reference>
<reference evidence="2 3" key="3">
    <citation type="journal article" date="1987" name="Virology">
        <title>Molecular cloning and physical mapping of the genome of insect iridescent virus type 6: further evidence for circular permutation of the viral genome.</title>
        <authorList>
            <person name="Schnitzler P."/>
            <person name="Soltau J.B."/>
            <person name="Fischer M."/>
            <person name="Reisner H."/>
            <person name="Scholz J."/>
            <person name="Delius H."/>
            <person name="Darai G."/>
        </authorList>
    </citation>
    <scope>NUCLEOTIDE SEQUENCE [LARGE SCALE GENOMIC DNA]</scope>
</reference>
<feature type="transmembrane region" description="Helical" evidence="1">
    <location>
        <begin position="22"/>
        <end position="45"/>
    </location>
</feature>
<keyword evidence="1" id="KW-0472">Membrane</keyword>
<reference evidence="2 3" key="11">
    <citation type="journal article" date="1994" name="Virus Genes">
        <title>Chilo iridescent virus encodes a putative helicase belonging to a distinct family within the "DEAD/H" superfamily: implications for the evolution of large DNA viruses.</title>
        <authorList>
            <person name="Sonntag K.C."/>
            <person name="Schnitzler P."/>
            <person name="Koonin E.V."/>
            <person name="Darai G."/>
        </authorList>
    </citation>
    <scope>NUCLEOTIDE SEQUENCE [LARGE SCALE GENOMIC DNA]</scope>
</reference>
<reference evidence="2 3" key="7">
    <citation type="journal article" date="1993" name="J. Gen. Virol.">
        <title>Identification of the gene encoding the major capsid protein of insect iridescent virus type 6 by polymerase chain reaction.</title>
        <authorList>
            <person name="Stohwasser R."/>
            <person name="Raab K."/>
            <person name="Schnitzler P."/>
            <person name="Janssen W."/>
            <person name="Darai G."/>
        </authorList>
    </citation>
    <scope>NUCLEOTIDE SEQUENCE [LARGE SCALE GENOMIC DNA]</scope>
</reference>
<evidence type="ECO:0000256" key="1">
    <source>
        <dbReference type="SAM" id="Phobius"/>
    </source>
</evidence>
<dbReference type="EMBL" id="AF303741">
    <property type="protein sequence ID" value="AAK82128.1"/>
    <property type="molecule type" value="Genomic_DNA"/>
</dbReference>
<reference evidence="2 3" key="12">
    <citation type="journal article" date="1997" name="Virus Genes">
        <title>The DNA sequence of Chilo iridescent virus between the genome coordinates 0.101 and 0.391; similarities in coding strategy between insect and vertebrate iridoviruses.</title>
        <authorList>
            <person name="Bahr U."/>
            <person name="Tidona C.A."/>
            <person name="Darai G."/>
        </authorList>
    </citation>
    <scope>NUCLEOTIDE SEQUENCE [LARGE SCALE GENOMIC DNA]</scope>
</reference>
<organismHost>
    <name type="scientific">Gryllus bimaculatus</name>
    <name type="common">Two-spotted cricket</name>
    <dbReference type="NCBI Taxonomy" id="6999"/>
</organismHost>
<reference evidence="2 3" key="6">
    <citation type="journal article" date="1992" name="Virus Genes">
        <title>Characterization of the third origin of DNA replication of the genome of insect iridescent virus type 6.</title>
        <authorList>
            <person name="Sonntag K.C."/>
            <person name="Darai G."/>
        </authorList>
    </citation>
    <scope>NUCLEOTIDE SEQUENCE [LARGE SCALE GENOMIC DNA]</scope>
</reference>
<organismHost>
    <name type="scientific">Gryllus campestris</name>
    <dbReference type="NCBI Taxonomy" id="58607"/>
</organismHost>
<reference evidence="2 3" key="10">
    <citation type="journal article" date="1994" name="Nucleic Acids Res.">
        <title>Identification of genes encoding zinc finger proteins, non-histone chromosomal HMG protein homologue, and a putative GTP phosphohydrolase in the genome of Chilo iridescent virus.</title>
        <authorList>
            <person name="Schnitzler P."/>
            <person name="Hug M."/>
            <person name="Handermann M."/>
            <person name="Janssen W."/>
            <person name="Koonin E.V."/>
            <person name="Delius H."/>
            <person name="Darai C."/>
        </authorList>
    </citation>
    <scope>NUCLEOTIDE SEQUENCE [LARGE SCALE GENOMIC DNA]</scope>
</reference>
<dbReference type="Proteomes" id="UP000001359">
    <property type="component" value="Segment"/>
</dbReference>
<reference evidence="2 3" key="1">
    <citation type="journal article" date="1984" name="J. Virol.">
        <title>DNA analysis of insect iridescent virus 6: evidence for circular permutation and terminal redundancy.</title>
        <authorList>
            <person name="Delius H."/>
            <person name="Darai G."/>
            <person name="Fluegel R.M."/>
        </authorList>
    </citation>
    <scope>NUCLEOTIDE SEQUENCE [LARGE SCALE GENOMIC DNA]</scope>
</reference>
<reference evidence="2 3" key="8">
    <citation type="journal article" date="1994" name="Intervirology">
        <title>Identification of the primary structure and the coding capacity of the genome of insect iridescent virus type 6 between the genome coordinates 0.310 and 0.347 (7990 bp).</title>
        <authorList>
            <person name="Sonntag K.C."/>
            <person name="Schnitzler P."/>
            <person name="Janssen W."/>
            <person name="Darai G."/>
        </authorList>
    </citation>
    <scope>NUCLEOTIDE SEQUENCE [LARGE SCALE GENOMIC DNA]</scope>
</reference>
<organism evidence="2 3">
    <name type="scientific">Invertebrate iridescent virus 6</name>
    <name type="common">IIV-6</name>
    <name type="synonym">Chilo iridescent virus</name>
    <dbReference type="NCBI Taxonomy" id="176652"/>
    <lineage>
        <taxon>Viruses</taxon>
        <taxon>Varidnaviria</taxon>
        <taxon>Bamfordvirae</taxon>
        <taxon>Nucleocytoviricota</taxon>
        <taxon>Megaviricetes</taxon>
        <taxon>Pimascovirales</taxon>
        <taxon>Pimascovirales incertae sedis</taxon>
        <taxon>Iridoviridae</taxon>
        <taxon>Betairidovirinae</taxon>
        <taxon>Iridovirus</taxon>
        <taxon>Iridovirus chilo1</taxon>
    </lineage>
</organism>
<keyword evidence="3" id="KW-1185">Reference proteome</keyword>
<dbReference type="RefSeq" id="NP_149730.1">
    <property type="nucleotide sequence ID" value="NC_003038.1"/>
</dbReference>
<keyword evidence="1" id="KW-0812">Transmembrane</keyword>
<reference evidence="2 3" key="9">
    <citation type="journal article" date="1994" name="J. Gen. Virol.">
        <title>Insect iridescent virus type 6 encodes a polypeptide related to the largest subunit of eukaryotic RNA polymerase II.</title>
        <authorList>
            <person name="Schnitzler P."/>
            <person name="Sonntag K.C."/>
            <person name="Muller M."/>
            <person name="Janssen W."/>
            <person name="Bugert J.J."/>
            <person name="Koonin E.V."/>
            <person name="Darai G."/>
        </authorList>
    </citation>
    <scope>NUCLEOTIDE SEQUENCE [LARGE SCALE GENOMIC DNA]</scope>
</reference>
<reference evidence="2 3" key="4">
    <citation type="journal article" date="1988" name="Virology">
        <title>Identification and characterization of the repetitive DNA element in the genome of insect iridescent virus type 6.</title>
        <authorList>
            <person name="Fischer M."/>
            <person name="Schnitzler P."/>
            <person name="Delius H."/>
            <person name="Darai G."/>
        </authorList>
    </citation>
    <scope>NUCLEOTIDE SEQUENCE [LARGE SCALE GENOMIC DNA]</scope>
</reference>
<reference evidence="2 3" key="14">
    <citation type="journal article" date="1999" name="Virus Genes">
        <title>Identification of a gene cluster within the genome of Chilo iridescent virus encoding enzymes involved in viral DNA replication and processing.</title>
        <authorList>
            <person name="Muller K."/>
            <person name="Tidona C.A."/>
            <person name="Darai G."/>
        </authorList>
    </citation>
    <scope>NUCLEOTIDE SEQUENCE [LARGE SCALE GENOMIC DNA]</scope>
</reference>
<dbReference type="GeneID" id="1733259"/>
<proteinExistence type="predicted"/>
<reference evidence="2 3" key="15">
    <citation type="journal article" date="2001" name="Virology">
        <title>Analysis of the first complete DNA sequence of an invertebrate iridovirus: coding strategy of the genome of Chilo iridescent virus.</title>
        <authorList>
            <person name="Jakob N.J."/>
            <person name="Muller K."/>
            <person name="Bahr U."/>
            <person name="Darai G."/>
        </authorList>
    </citation>
    <scope>NUCLEOTIDE SEQUENCE [LARGE SCALE GENOMIC DNA]</scope>
</reference>
<accession>Q91FQ6</accession>
<evidence type="ECO:0000313" key="3">
    <source>
        <dbReference type="Proteomes" id="UP000001359"/>
    </source>
</evidence>
<name>Q91FQ6_IIV6</name>
<organismHost>
    <name type="scientific">Acheta domesticus</name>
    <name type="common">House cricket</name>
    <dbReference type="NCBI Taxonomy" id="6997"/>
</organismHost>
<reference evidence="2 3" key="2">
    <citation type="journal article" date="1986" name="Med. Microbiol. Immunol.">
        <title>Insect iridescent virus type 6 induced toxic degenerative hepatitis in mice.</title>
        <authorList>
            <person name="Lorbacher de Ruiz H."/>
            <person name="Gelderblom H."/>
            <person name="Hofmann W."/>
            <person name="Darai G."/>
        </authorList>
    </citation>
    <scope>NUCLEOTIDE SEQUENCE [LARGE SCALE GENOMIC DNA]</scope>
</reference>
<evidence type="ECO:0000313" key="2">
    <source>
        <dbReference type="EMBL" id="AAK82128.1"/>
    </source>
</evidence>
<dbReference type="KEGG" id="vg:1733259"/>
<reference evidence="2 3" key="13">
    <citation type="journal article" date="1998" name="Virus Genes">
        <title>Identification of a thymidylate synthase gene within the genome of Chilo iridescent virus.</title>
        <authorList>
            <person name="Muller K."/>
            <person name="Tidona C.A."/>
            <person name="Bahr U."/>
            <person name="Darai G."/>
        </authorList>
    </citation>
    <scope>NUCLEOTIDE SEQUENCE [LARGE SCALE GENOMIC DNA]</scope>
</reference>